<protein>
    <submittedName>
        <fullName evidence="2">ATP-binding protein</fullName>
    </submittedName>
</protein>
<evidence type="ECO:0000259" key="1">
    <source>
        <dbReference type="Pfam" id="PF13401"/>
    </source>
</evidence>
<dbReference type="InterPro" id="IPR027417">
    <property type="entry name" value="P-loop_NTPase"/>
</dbReference>
<feature type="domain" description="ORC1/DEAH AAA+ ATPase" evidence="1">
    <location>
        <begin position="48"/>
        <end position="198"/>
    </location>
</feature>
<dbReference type="InterPro" id="IPR049945">
    <property type="entry name" value="AAA_22"/>
</dbReference>
<dbReference type="Proteomes" id="UP001317822">
    <property type="component" value="Chromosome"/>
</dbReference>
<dbReference type="GO" id="GO:0005524">
    <property type="term" value="F:ATP binding"/>
    <property type="evidence" value="ECO:0007669"/>
    <property type="project" value="UniProtKB-KW"/>
</dbReference>
<accession>A0ABN6UEU0</accession>
<evidence type="ECO:0000313" key="2">
    <source>
        <dbReference type="EMBL" id="BDU14873.1"/>
    </source>
</evidence>
<gene>
    <name evidence="2" type="ORF">LA521A_00740</name>
</gene>
<sequence length="369" mass="41796">MGHFVRTSPYIDELLKLKPNFTGVIAHRNFSRCSLELEAFAEFNNGSELVLLTGPSQAGKSLVLQYFVRYLLNKVYRDADESTLPVIGACANLARQGHTATKYVYEMLLGDARSPLFDQTKLMAANYRPVMALSEPSMLAALSRALRILETEYVLADEAQFMIKAKSEEFRGSLIESLKSLVSYGRSLILVGGYEVAKAVLEYREHMASRPTIIHLARYRKTDDDLKEWYRILKEFSGSEFLHFQDDLTLLRLAEILLEECHGQTGILQHRLGRARCRARACGSLITERIIRDTRPTARQWQVVRDSILAGEETLDRLVDVGPIPEDKQESHNGACSADLTHVEKTKENKKVRKAFTTNPRRAYPSVNV</sequence>
<keyword evidence="2" id="KW-0547">Nucleotide-binding</keyword>
<name>A0ABN6UEU0_9GAMM</name>
<dbReference type="RefSeq" id="WP_281780439.1">
    <property type="nucleotide sequence ID" value="NZ_AP027041.1"/>
</dbReference>
<evidence type="ECO:0000313" key="3">
    <source>
        <dbReference type="Proteomes" id="UP001317822"/>
    </source>
</evidence>
<organism evidence="2 3">
    <name type="scientific">Lysobacter auxotrophicus</name>
    <dbReference type="NCBI Taxonomy" id="2992573"/>
    <lineage>
        <taxon>Bacteria</taxon>
        <taxon>Pseudomonadati</taxon>
        <taxon>Pseudomonadota</taxon>
        <taxon>Gammaproteobacteria</taxon>
        <taxon>Lysobacterales</taxon>
        <taxon>Lysobacteraceae</taxon>
        <taxon>Lysobacter</taxon>
    </lineage>
</organism>
<reference evidence="2 3" key="1">
    <citation type="journal article" date="2023" name="Int. J. Syst. Evol. Microbiol.">
        <title>Physiological and genomic analyses of cobalamin (vitamin B12)-auxotrophy of Lysobacter auxotrophicus sp. nov., a methionine-auxotrophic chitinolytic bacterium isolated from chitin-treated soil.</title>
        <authorList>
            <person name="Saito A."/>
            <person name="Dohra H."/>
            <person name="Hamada M."/>
            <person name="Moriuchi R."/>
            <person name="Kotsuchibashi Y."/>
            <person name="Mori K."/>
        </authorList>
    </citation>
    <scope>NUCLEOTIDE SEQUENCE [LARGE SCALE GENOMIC DNA]</scope>
    <source>
        <strain evidence="2 3">5-21a</strain>
    </source>
</reference>
<proteinExistence type="predicted"/>
<dbReference type="Pfam" id="PF13401">
    <property type="entry name" value="AAA_22"/>
    <property type="match status" value="1"/>
</dbReference>
<dbReference type="SUPFAM" id="SSF52540">
    <property type="entry name" value="P-loop containing nucleoside triphosphate hydrolases"/>
    <property type="match status" value="1"/>
</dbReference>
<keyword evidence="2" id="KW-0067">ATP-binding</keyword>
<dbReference type="EMBL" id="AP027041">
    <property type="protein sequence ID" value="BDU14873.1"/>
    <property type="molecule type" value="Genomic_DNA"/>
</dbReference>
<keyword evidence="3" id="KW-1185">Reference proteome</keyword>